<evidence type="ECO:0000256" key="2">
    <source>
        <dbReference type="ARBA" id="ARBA00022448"/>
    </source>
</evidence>
<dbReference type="Pfam" id="PF00528">
    <property type="entry name" value="BPD_transp_1"/>
    <property type="match status" value="1"/>
</dbReference>
<feature type="transmembrane region" description="Helical" evidence="7">
    <location>
        <begin position="12"/>
        <end position="32"/>
    </location>
</feature>
<feature type="domain" description="ABC transmembrane type-1" evidence="8">
    <location>
        <begin position="68"/>
        <end position="286"/>
    </location>
</feature>
<dbReference type="EMBL" id="CP079216">
    <property type="protein sequence ID" value="QXT62325.1"/>
    <property type="molecule type" value="Genomic_DNA"/>
</dbReference>
<evidence type="ECO:0000256" key="5">
    <source>
        <dbReference type="ARBA" id="ARBA00022989"/>
    </source>
</evidence>
<dbReference type="RefSeq" id="WP_219081085.1">
    <property type="nucleotide sequence ID" value="NZ_CP079216.1"/>
</dbReference>
<gene>
    <name evidence="9" type="ORF">KDB89_11275</name>
</gene>
<dbReference type="InterPro" id="IPR000515">
    <property type="entry name" value="MetI-like"/>
</dbReference>
<evidence type="ECO:0000313" key="9">
    <source>
        <dbReference type="EMBL" id="QXT62325.1"/>
    </source>
</evidence>
<evidence type="ECO:0000256" key="1">
    <source>
        <dbReference type="ARBA" id="ARBA00004651"/>
    </source>
</evidence>
<evidence type="ECO:0000256" key="4">
    <source>
        <dbReference type="ARBA" id="ARBA00022692"/>
    </source>
</evidence>
<sequence>MKRILYSQKIAPFIFVLPFVLTLAVFWISPLIKSGIMSTQNILPGVTESVGLKNFQRLFGDRLFYVALGNSIKYMLWTLLLLIPGPLILAVLINSKIGSDKFKAVFKSVLFIPALSSVVVAGVVFRLIFSESSTSLMNQIVAIFGVDPVKWLKNSGTGFFALLTLACWRWTGVNILYFLAGLQAIPQDYYEAADLDGASKWQQFWHVTVPSIKPTIVFVLTISVYGGLAMFLESFMLWGGNNSPQNIGLTIVGYLYRQGIERNNLGYASAVGIILLILVMAINIPQLIATGTFKKEER</sequence>
<keyword evidence="4 7" id="KW-0812">Transmembrane</keyword>
<keyword evidence="2 7" id="KW-0813">Transport</keyword>
<keyword evidence="5 7" id="KW-1133">Transmembrane helix</keyword>
<keyword evidence="6 7" id="KW-0472">Membrane</keyword>
<dbReference type="Proteomes" id="UP000824504">
    <property type="component" value="Chromosome"/>
</dbReference>
<dbReference type="PROSITE" id="PS50928">
    <property type="entry name" value="ABC_TM1"/>
    <property type="match status" value="1"/>
</dbReference>
<feature type="transmembrane region" description="Helical" evidence="7">
    <location>
        <begin position="105"/>
        <end position="129"/>
    </location>
</feature>
<accession>A0ABX8SIR5</accession>
<proteinExistence type="inferred from homology"/>
<evidence type="ECO:0000256" key="6">
    <source>
        <dbReference type="ARBA" id="ARBA00023136"/>
    </source>
</evidence>
<keyword evidence="3" id="KW-1003">Cell membrane</keyword>
<comment type="similarity">
    <text evidence="7">Belongs to the binding-protein-dependent transport system permease family.</text>
</comment>
<reference evidence="9 10" key="1">
    <citation type="submission" date="2021-07" db="EMBL/GenBank/DDBJ databases">
        <title>complete genome sequencing of Tessaracoccus sp.J1M15.</title>
        <authorList>
            <person name="Bae J.-W."/>
            <person name="Kim D.-y."/>
        </authorList>
    </citation>
    <scope>NUCLEOTIDE SEQUENCE [LARGE SCALE GENOMIC DNA]</scope>
    <source>
        <strain evidence="9 10">J1M15</strain>
    </source>
</reference>
<feature type="transmembrane region" description="Helical" evidence="7">
    <location>
        <begin position="216"/>
        <end position="238"/>
    </location>
</feature>
<dbReference type="CDD" id="cd06261">
    <property type="entry name" value="TM_PBP2"/>
    <property type="match status" value="1"/>
</dbReference>
<evidence type="ECO:0000313" key="10">
    <source>
        <dbReference type="Proteomes" id="UP000824504"/>
    </source>
</evidence>
<organism evidence="9 10">
    <name type="scientific">Tessaracoccus palaemonis</name>
    <dbReference type="NCBI Taxonomy" id="2829499"/>
    <lineage>
        <taxon>Bacteria</taxon>
        <taxon>Bacillati</taxon>
        <taxon>Actinomycetota</taxon>
        <taxon>Actinomycetes</taxon>
        <taxon>Propionibacteriales</taxon>
        <taxon>Propionibacteriaceae</taxon>
        <taxon>Tessaracoccus</taxon>
    </lineage>
</organism>
<dbReference type="InterPro" id="IPR051393">
    <property type="entry name" value="ABC_transporter_permease"/>
</dbReference>
<dbReference type="PANTHER" id="PTHR30193">
    <property type="entry name" value="ABC TRANSPORTER PERMEASE PROTEIN"/>
    <property type="match status" value="1"/>
</dbReference>
<keyword evidence="10" id="KW-1185">Reference proteome</keyword>
<feature type="transmembrane region" description="Helical" evidence="7">
    <location>
        <begin position="74"/>
        <end position="93"/>
    </location>
</feature>
<comment type="subcellular location">
    <subcellularLocation>
        <location evidence="1 7">Cell membrane</location>
        <topology evidence="1 7">Multi-pass membrane protein</topology>
    </subcellularLocation>
</comment>
<evidence type="ECO:0000256" key="3">
    <source>
        <dbReference type="ARBA" id="ARBA00022475"/>
    </source>
</evidence>
<dbReference type="PANTHER" id="PTHR30193:SF37">
    <property type="entry name" value="INNER MEMBRANE ABC TRANSPORTER PERMEASE PROTEIN YCJO"/>
    <property type="match status" value="1"/>
</dbReference>
<evidence type="ECO:0000259" key="8">
    <source>
        <dbReference type="PROSITE" id="PS50928"/>
    </source>
</evidence>
<feature type="transmembrane region" description="Helical" evidence="7">
    <location>
        <begin position="265"/>
        <end position="288"/>
    </location>
</feature>
<protein>
    <submittedName>
        <fullName evidence="9">Sugar ABC transporter permease</fullName>
    </submittedName>
</protein>
<name>A0ABX8SIR5_9ACTN</name>
<evidence type="ECO:0000256" key="7">
    <source>
        <dbReference type="RuleBase" id="RU363032"/>
    </source>
</evidence>
<feature type="transmembrane region" description="Helical" evidence="7">
    <location>
        <begin position="159"/>
        <end position="180"/>
    </location>
</feature>